<dbReference type="Proteomes" id="UP000028492">
    <property type="component" value="Chromosome"/>
</dbReference>
<name>A0A075USC3_9PSEU</name>
<evidence type="ECO:0000313" key="1">
    <source>
        <dbReference type="EMBL" id="AIG73065.1"/>
    </source>
</evidence>
<dbReference type="AlphaFoldDB" id="A0A075USC3"/>
<dbReference type="RefSeq" id="WP_038507258.1">
    <property type="nucleotide sequence ID" value="NZ_CP008953.1"/>
</dbReference>
<gene>
    <name evidence="1" type="ORF">AJAP_00635</name>
</gene>
<evidence type="ECO:0000313" key="2">
    <source>
        <dbReference type="Proteomes" id="UP000028492"/>
    </source>
</evidence>
<dbReference type="HOGENOM" id="CLU_1583133_0_0_11"/>
<dbReference type="STRING" id="208439.AJAP_00635"/>
<protein>
    <submittedName>
        <fullName evidence="1">Uncharacterized protein</fullName>
    </submittedName>
</protein>
<reference evidence="1 2" key="1">
    <citation type="journal article" date="2014" name="J. Biotechnol.">
        <title>Complete genome sequence of the actinobacterium Amycolatopsis japonica MG417-CF17(T) (=DSM 44213T) producing (S,S)-N,N'-ethylenediaminedisuccinic acid.</title>
        <authorList>
            <person name="Stegmann E."/>
            <person name="Albersmeier A."/>
            <person name="Spohn M."/>
            <person name="Gert H."/>
            <person name="Weber T."/>
            <person name="Wohlleben W."/>
            <person name="Kalinowski J."/>
            <person name="Ruckert C."/>
        </authorList>
    </citation>
    <scope>NUCLEOTIDE SEQUENCE [LARGE SCALE GENOMIC DNA]</scope>
    <source>
        <strain evidence="2">MG417-CF17 (DSM 44213)</strain>
    </source>
</reference>
<organism evidence="1 2">
    <name type="scientific">Amycolatopsis japonica</name>
    <dbReference type="NCBI Taxonomy" id="208439"/>
    <lineage>
        <taxon>Bacteria</taxon>
        <taxon>Bacillati</taxon>
        <taxon>Actinomycetota</taxon>
        <taxon>Actinomycetes</taxon>
        <taxon>Pseudonocardiales</taxon>
        <taxon>Pseudonocardiaceae</taxon>
        <taxon>Amycolatopsis</taxon>
        <taxon>Amycolatopsis japonica group</taxon>
    </lineage>
</organism>
<accession>A0A075USC3</accession>
<dbReference type="EMBL" id="CP008953">
    <property type="protein sequence ID" value="AIG73065.1"/>
    <property type="molecule type" value="Genomic_DNA"/>
</dbReference>
<proteinExistence type="predicted"/>
<sequence length="168" mass="17860">MTEIDACRGALRELAIGRLAGRDVRTSHLVEAGLDAIVAGLDTPSLPLLAGLESTAEAAVDKAFDQVVDELGLELPADPTAARWLLIHGWLTAMVQGRLSPAAGGALVSEVGELLGSPQALRGITRWSAMLEHWIPTDLTPRDVCEVPILEESAELLEGPWPPSPRHP</sequence>
<dbReference type="KEGG" id="aja:AJAP_00635"/>
<keyword evidence="2" id="KW-1185">Reference proteome</keyword>
<dbReference type="eggNOG" id="ENOG503184E">
    <property type="taxonomic scope" value="Bacteria"/>
</dbReference>